<dbReference type="Proteomes" id="UP000595426">
    <property type="component" value="Chromosome"/>
</dbReference>
<sequence>MEVNKELISYIKASELPKVGNPVSGDLIHAQGDNLSATPISYFIDKISSGIYGRLTTSTVVPGTGYYKYDVAQAGTYTNINPAITITQQELDENFVFVTVSNGVAEKLLSKKPNSKVETWSAKAYEKGSQVFYKGAIYEAVLGTQSTDIPGEAPETVWMLKVQGALIRSGKKTLVQLLDAAGNQIAKWDDNGNFVTNYDANIIPVSAVKGLEYFLKDTDYALKELMNALSFKYTNERGFYRDAQLDTNLRSDIVDFADSELKKYIYVDENGEVFISKLRVGKLRDSEKDHAAKYEIFDGTELAVPEQTMLYLDILQGPLPIDSGPSRAPTQQICELRDAKRKKIGVFNTEMSIQGQYTAGLMKPGYSIDLFNDKGKAVTLKIGDRPPLKGFHLKAYLTDFTHTRDVGGGLLWQTFIRSNKYPYNHFKAIYAKKSPNTLDYEGFSTDAQYALIGVPCEVRIAGRFQGLYVLRTKKTDSIYAINSKRDTCIFIESQAELAAPAGMPVGLGSYEYKNFEEVAVAYEIRSPKAKNITATTKTNTMRFFKWCRDVFTGTLDAAAVRASYADYINLPHWLDWIIIAEFLLHWDTISNNAGYVSYDGLHFSPILIDMDLTIDVDKTKQHTVNQLIITADIFPKLRTIFLPELKARYTELRKSGVLSNEAVRKIYGGISRGIPWPVYEAEFKKWNTPGWWWWNNFVPSMDLLYDTCKYRLDFLDSQWLNP</sequence>
<dbReference type="GeneID" id="93135233"/>
<dbReference type="RefSeq" id="WP_157877528.1">
    <property type="nucleotide sequence ID" value="NZ_CBCSDR010000008.1"/>
</dbReference>
<dbReference type="Gene3D" id="2.10.10.20">
    <property type="entry name" value="Carbohydrate-binding module superfamily 5/12"/>
    <property type="match status" value="1"/>
</dbReference>
<keyword evidence="1" id="KW-0418">Kinase</keyword>
<dbReference type="InterPro" id="IPR014867">
    <property type="entry name" value="Spore_coat_CotH_CotH2/3/7"/>
</dbReference>
<dbReference type="AlphaFoldDB" id="A0A7T7V2W3"/>
<keyword evidence="1" id="KW-0808">Transferase</keyword>
<accession>A0A7T7V2W3</accession>
<dbReference type="GO" id="GO:0016301">
    <property type="term" value="F:kinase activity"/>
    <property type="evidence" value="ECO:0007669"/>
    <property type="project" value="UniProtKB-KW"/>
</dbReference>
<organism evidence="1 2">
    <name type="scientific">Elizabethkingia bruuniana</name>
    <dbReference type="NCBI Taxonomy" id="1756149"/>
    <lineage>
        <taxon>Bacteria</taxon>
        <taxon>Pseudomonadati</taxon>
        <taxon>Bacteroidota</taxon>
        <taxon>Flavobacteriia</taxon>
        <taxon>Flavobacteriales</taxon>
        <taxon>Weeksellaceae</taxon>
        <taxon>Elizabethkingia</taxon>
    </lineage>
</organism>
<dbReference type="Pfam" id="PF08757">
    <property type="entry name" value="CotH"/>
    <property type="match status" value="1"/>
</dbReference>
<keyword evidence="2" id="KW-1185">Reference proteome</keyword>
<dbReference type="EMBL" id="CP067018">
    <property type="protein sequence ID" value="QQN60900.1"/>
    <property type="molecule type" value="Genomic_DNA"/>
</dbReference>
<protein>
    <submittedName>
        <fullName evidence="1">CotH kinase family protein</fullName>
    </submittedName>
</protein>
<proteinExistence type="predicted"/>
<evidence type="ECO:0000313" key="1">
    <source>
        <dbReference type="EMBL" id="QQN60900.1"/>
    </source>
</evidence>
<evidence type="ECO:0000313" key="2">
    <source>
        <dbReference type="Proteomes" id="UP000595426"/>
    </source>
</evidence>
<gene>
    <name evidence="1" type="ORF">I6H88_10125</name>
</gene>
<name>A0A7T7V2W3_9FLAO</name>
<reference evidence="1 2" key="1">
    <citation type="submission" date="2020-12" db="EMBL/GenBank/DDBJ databases">
        <title>FDA dAtabase for Regulatory Grade micrObial Sequences (FDA-ARGOS): Supporting development and validation of Infectious Disease Dx tests.</title>
        <authorList>
            <person name="Kerrigan L."/>
            <person name="Long C."/>
            <person name="Tallon L."/>
            <person name="Sadzewicz L."/>
            <person name="Zhao X."/>
            <person name="Boylan J."/>
            <person name="Ott S."/>
            <person name="Bowen H."/>
            <person name="Vavikolanu K."/>
            <person name="Mehta A."/>
            <person name="Aluvathingal J."/>
            <person name="Nadendla S."/>
            <person name="Yan Y."/>
            <person name="Sichtig H."/>
        </authorList>
    </citation>
    <scope>NUCLEOTIDE SEQUENCE [LARGE SCALE GENOMIC DNA]</scope>
    <source>
        <strain evidence="1 2">FDAARGOS_1031</strain>
    </source>
</reference>
<dbReference type="CDD" id="cd12215">
    <property type="entry name" value="ChiC_BD"/>
    <property type="match status" value="1"/>
</dbReference>